<gene>
    <name evidence="2" type="ORF">MBM_03838</name>
</gene>
<feature type="compositionally biased region" description="Basic and acidic residues" evidence="1">
    <location>
        <begin position="52"/>
        <end position="71"/>
    </location>
</feature>
<protein>
    <submittedName>
        <fullName evidence="2">Uncharacterized protein</fullName>
    </submittedName>
</protein>
<feature type="region of interest" description="Disordered" evidence="1">
    <location>
        <begin position="103"/>
        <end position="129"/>
    </location>
</feature>
<dbReference type="EMBL" id="JH921434">
    <property type="protein sequence ID" value="EKD18066.1"/>
    <property type="molecule type" value="Genomic_DNA"/>
</dbReference>
<dbReference type="AlphaFoldDB" id="K1WYG5"/>
<reference evidence="2 3" key="1">
    <citation type="journal article" date="2012" name="BMC Genomics">
        <title>Sequencing the genome of Marssonina brunnea reveals fungus-poplar co-evolution.</title>
        <authorList>
            <person name="Zhu S."/>
            <person name="Cao Y.-Z."/>
            <person name="Jiang C."/>
            <person name="Tan B.-Y."/>
            <person name="Wang Z."/>
            <person name="Feng S."/>
            <person name="Zhang L."/>
            <person name="Su X.-H."/>
            <person name="Brejova B."/>
            <person name="Vinar T."/>
            <person name="Xu M."/>
            <person name="Wang M.-X."/>
            <person name="Zhang S.-G."/>
            <person name="Huang M.-R."/>
            <person name="Wu R."/>
            <person name="Zhou Y."/>
        </authorList>
    </citation>
    <scope>NUCLEOTIDE SEQUENCE [LARGE SCALE GENOMIC DNA]</scope>
    <source>
        <strain evidence="2 3">MB_m1</strain>
    </source>
</reference>
<dbReference type="KEGG" id="mbe:MBM_03838"/>
<evidence type="ECO:0000313" key="3">
    <source>
        <dbReference type="Proteomes" id="UP000006753"/>
    </source>
</evidence>
<feature type="region of interest" description="Disordered" evidence="1">
    <location>
        <begin position="47"/>
        <end position="73"/>
    </location>
</feature>
<evidence type="ECO:0000313" key="2">
    <source>
        <dbReference type="EMBL" id="EKD18066.1"/>
    </source>
</evidence>
<feature type="compositionally biased region" description="Polar residues" evidence="1">
    <location>
        <begin position="111"/>
        <end position="121"/>
    </location>
</feature>
<dbReference type="Proteomes" id="UP000006753">
    <property type="component" value="Unassembled WGS sequence"/>
</dbReference>
<accession>K1WYG5</accession>
<organism evidence="2 3">
    <name type="scientific">Marssonina brunnea f. sp. multigermtubi (strain MB_m1)</name>
    <name type="common">Marssonina leaf spot fungus</name>
    <dbReference type="NCBI Taxonomy" id="1072389"/>
    <lineage>
        <taxon>Eukaryota</taxon>
        <taxon>Fungi</taxon>
        <taxon>Dikarya</taxon>
        <taxon>Ascomycota</taxon>
        <taxon>Pezizomycotina</taxon>
        <taxon>Leotiomycetes</taxon>
        <taxon>Helotiales</taxon>
        <taxon>Drepanopezizaceae</taxon>
        <taxon>Drepanopeziza</taxon>
    </lineage>
</organism>
<evidence type="ECO:0000256" key="1">
    <source>
        <dbReference type="SAM" id="MobiDB-lite"/>
    </source>
</evidence>
<dbReference type="HOGENOM" id="CLU_1468476_0_0_1"/>
<proteinExistence type="predicted"/>
<keyword evidence="3" id="KW-1185">Reference proteome</keyword>
<name>K1WYG5_MARBU</name>
<sequence>MEGATCMIIIHRLAAECPWVIESKSCQAHHDVVLAAIPVPVPLQASAGGKLDSTHSRSEKTDHSRAAKKDNTQVQSRDMMLFNDHVIRVYAVQSSGTGISVGPPSIGISLPSRSSAEQSSGLREKGVEQEEMMPGLKLVRATRRAAAGYAAEYLPSLGCVQIPQVEVEVEVEVYQPKRSGRSII</sequence>
<dbReference type="InParanoid" id="K1WYG5"/>